<keyword evidence="1" id="KW-0812">Transmembrane</keyword>
<dbReference type="AlphaFoldDB" id="A0A0W8FN53"/>
<reference evidence="2" key="1">
    <citation type="journal article" date="2015" name="Proc. Natl. Acad. Sci. U.S.A.">
        <title>Networks of energetic and metabolic interactions define dynamics in microbial communities.</title>
        <authorList>
            <person name="Embree M."/>
            <person name="Liu J.K."/>
            <person name="Al-Bassam M.M."/>
            <person name="Zengler K."/>
        </authorList>
    </citation>
    <scope>NUCLEOTIDE SEQUENCE</scope>
</reference>
<dbReference type="InterPro" id="IPR005297">
    <property type="entry name" value="Lipoprotein_repeat"/>
</dbReference>
<keyword evidence="1" id="KW-1133">Transmembrane helix</keyword>
<evidence type="ECO:0000313" key="2">
    <source>
        <dbReference type="EMBL" id="KUG22351.1"/>
    </source>
</evidence>
<keyword evidence="2" id="KW-0449">Lipoprotein</keyword>
<dbReference type="GO" id="GO:0043448">
    <property type="term" value="P:alkane catabolic process"/>
    <property type="evidence" value="ECO:0007669"/>
    <property type="project" value="TreeGrafter"/>
</dbReference>
<feature type="transmembrane region" description="Helical" evidence="1">
    <location>
        <begin position="6"/>
        <end position="28"/>
    </location>
</feature>
<dbReference type="Pfam" id="PF03640">
    <property type="entry name" value="Lipoprotein_15"/>
    <property type="match status" value="2"/>
</dbReference>
<dbReference type="PANTHER" id="PTHR39335:SF1">
    <property type="entry name" value="BLL4220 PROTEIN"/>
    <property type="match status" value="1"/>
</dbReference>
<dbReference type="EMBL" id="LNQE01000974">
    <property type="protein sequence ID" value="KUG22351.1"/>
    <property type="molecule type" value="Genomic_DNA"/>
</dbReference>
<proteinExistence type="predicted"/>
<accession>A0A0W8FN53</accession>
<gene>
    <name evidence="2" type="ORF">ASZ90_007890</name>
</gene>
<name>A0A0W8FN53_9ZZZZ</name>
<keyword evidence="1" id="KW-0472">Membrane</keyword>
<evidence type="ECO:0000256" key="1">
    <source>
        <dbReference type="SAM" id="Phobius"/>
    </source>
</evidence>
<protein>
    <submittedName>
        <fullName evidence="2">Putative lipoprotein</fullName>
    </submittedName>
</protein>
<comment type="caution">
    <text evidence="2">The sequence shown here is derived from an EMBL/GenBank/DDBJ whole genome shotgun (WGS) entry which is preliminary data.</text>
</comment>
<dbReference type="PANTHER" id="PTHR39335">
    <property type="entry name" value="BLL4220 PROTEIN"/>
    <property type="match status" value="1"/>
</dbReference>
<organism evidence="2">
    <name type="scientific">hydrocarbon metagenome</name>
    <dbReference type="NCBI Taxonomy" id="938273"/>
    <lineage>
        <taxon>unclassified sequences</taxon>
        <taxon>metagenomes</taxon>
        <taxon>ecological metagenomes</taxon>
    </lineage>
</organism>
<sequence length="139" mass="15601">MKKFTTVLIVIGVIVLGISIAMGMHHAIKIQTKAGIGKYLTDTDGKTLYWFKKDCFGKSACAGDCLEKWPIYYRETVAAPNGIKKEEFGTITREDGKKQTTFRGYPLYYWINDKKAGETNGQGVNNVWSVINPDNFPPK</sequence>